<name>A0A4P6MSJ3_9BACT</name>
<dbReference type="KEGG" id="mphi:EG856_01820"/>
<reference evidence="2 3" key="1">
    <citation type="submission" date="2019-01" db="EMBL/GenBank/DDBJ databases">
        <title>Complete sequence and annotation of the Mycoplasma phocirhinis strain 852T genome.</title>
        <authorList>
            <person name="Frasca S.Jr."/>
            <person name="Kutish G.F."/>
            <person name="Castellanos Gell J."/>
            <person name="Michaels D.L."/>
            <person name="Brown D.R."/>
        </authorList>
    </citation>
    <scope>NUCLEOTIDE SEQUENCE [LARGE SCALE GENOMIC DNA]</scope>
    <source>
        <strain evidence="2 3">852</strain>
    </source>
</reference>
<proteinExistence type="predicted"/>
<accession>A0A4P6MSJ3</accession>
<sequence length="169" mass="20040">MPSNTIWIIFGVVIALLITFFIYSAVKDRLNKKKRKKRELMYKVNASSTKDLVVINLNLLYKKNQDLLKQFKPSVGEFKMSYIVDNARKYLLNLQTEADFKEYIVSNPDTKKLLQHYAKLRDTRSTTWNSLVESLNYLKEEMELIDKELNKETIEQVNTKIENFYNENK</sequence>
<keyword evidence="3" id="KW-1185">Reference proteome</keyword>
<keyword evidence="1" id="KW-1133">Transmembrane helix</keyword>
<dbReference type="RefSeq" id="WP_130429431.1">
    <property type="nucleotide sequence ID" value="NZ_CP034841.1"/>
</dbReference>
<keyword evidence="1" id="KW-0472">Membrane</keyword>
<gene>
    <name evidence="2" type="ORF">EG856_01820</name>
</gene>
<keyword evidence="1" id="KW-0812">Transmembrane</keyword>
<organism evidence="2 3">
    <name type="scientific">Mycoplasmopsis phocirhinis</name>
    <dbReference type="NCBI Taxonomy" id="142650"/>
    <lineage>
        <taxon>Bacteria</taxon>
        <taxon>Bacillati</taxon>
        <taxon>Mycoplasmatota</taxon>
        <taxon>Mycoplasmoidales</taxon>
        <taxon>Metamycoplasmataceae</taxon>
        <taxon>Mycoplasmopsis</taxon>
    </lineage>
</organism>
<dbReference type="Proteomes" id="UP000289326">
    <property type="component" value="Chromosome"/>
</dbReference>
<dbReference type="AlphaFoldDB" id="A0A4P6MSJ3"/>
<feature type="transmembrane region" description="Helical" evidence="1">
    <location>
        <begin position="6"/>
        <end position="26"/>
    </location>
</feature>
<protein>
    <submittedName>
        <fullName evidence="2">Uncharacterized protein</fullName>
    </submittedName>
</protein>
<dbReference type="EMBL" id="CP034841">
    <property type="protein sequence ID" value="QBF34654.1"/>
    <property type="molecule type" value="Genomic_DNA"/>
</dbReference>
<evidence type="ECO:0000313" key="2">
    <source>
        <dbReference type="EMBL" id="QBF34654.1"/>
    </source>
</evidence>
<evidence type="ECO:0000256" key="1">
    <source>
        <dbReference type="SAM" id="Phobius"/>
    </source>
</evidence>
<dbReference type="NCBIfam" id="NF045939">
    <property type="entry name" value="MHJ_0274_fam"/>
    <property type="match status" value="1"/>
</dbReference>
<dbReference type="OrthoDB" id="401106at2"/>
<evidence type="ECO:0000313" key="3">
    <source>
        <dbReference type="Proteomes" id="UP000289326"/>
    </source>
</evidence>